<sequence length="133" mass="14849">MKKSIITGLSFAALGLLSMGFLGVALYYLAYPVLYPMFGDFNDWTGPDVWPAIVWASLLWPISFPVAAWFDRKRQQKSAGRAKRIFLYALTLWLGAAVTWIFVVSMQDIQYTSFLSPELPTHSKPAPASSAPQ</sequence>
<keyword evidence="1" id="KW-0812">Transmembrane</keyword>
<dbReference type="OrthoDB" id="8690194at2"/>
<keyword evidence="1" id="KW-1133">Transmembrane helix</keyword>
<dbReference type="EMBL" id="SMBX01000011">
    <property type="protein sequence ID" value="TCU93724.1"/>
    <property type="molecule type" value="Genomic_DNA"/>
</dbReference>
<dbReference type="AlphaFoldDB" id="A0A4R3UUK9"/>
<proteinExistence type="predicted"/>
<feature type="transmembrane region" description="Helical" evidence="1">
    <location>
        <begin position="85"/>
        <end position="106"/>
    </location>
</feature>
<feature type="transmembrane region" description="Helical" evidence="1">
    <location>
        <begin position="7"/>
        <end position="29"/>
    </location>
</feature>
<dbReference type="RefSeq" id="WP_132478076.1">
    <property type="nucleotide sequence ID" value="NZ_JBEBWM010000070.1"/>
</dbReference>
<evidence type="ECO:0000256" key="1">
    <source>
        <dbReference type="SAM" id="Phobius"/>
    </source>
</evidence>
<dbReference type="Proteomes" id="UP000294692">
    <property type="component" value="Unassembled WGS sequence"/>
</dbReference>
<keyword evidence="1" id="KW-0472">Membrane</keyword>
<accession>A0A4R3UUK9</accession>
<evidence type="ECO:0000313" key="2">
    <source>
        <dbReference type="EMBL" id="TCU93724.1"/>
    </source>
</evidence>
<name>A0A4R3UUK9_9BURK</name>
<keyword evidence="3" id="KW-1185">Reference proteome</keyword>
<reference evidence="2 3" key="1">
    <citation type="submission" date="2019-03" db="EMBL/GenBank/DDBJ databases">
        <title>Genomic Encyclopedia of Type Strains, Phase IV (KMG-IV): sequencing the most valuable type-strain genomes for metagenomic binning, comparative biology and taxonomic classification.</title>
        <authorList>
            <person name="Goeker M."/>
        </authorList>
    </citation>
    <scope>NUCLEOTIDE SEQUENCE [LARGE SCALE GENOMIC DNA]</scope>
    <source>
        <strain evidence="2 3">DSM 100048</strain>
    </source>
</reference>
<evidence type="ECO:0000313" key="3">
    <source>
        <dbReference type="Proteomes" id="UP000294692"/>
    </source>
</evidence>
<organism evidence="2 3">
    <name type="scientific">Paracandidimonas soli</name>
    <dbReference type="NCBI Taxonomy" id="1917182"/>
    <lineage>
        <taxon>Bacteria</taxon>
        <taxon>Pseudomonadati</taxon>
        <taxon>Pseudomonadota</taxon>
        <taxon>Betaproteobacteria</taxon>
        <taxon>Burkholderiales</taxon>
        <taxon>Alcaligenaceae</taxon>
        <taxon>Paracandidimonas</taxon>
    </lineage>
</organism>
<comment type="caution">
    <text evidence="2">The sequence shown here is derived from an EMBL/GenBank/DDBJ whole genome shotgun (WGS) entry which is preliminary data.</text>
</comment>
<gene>
    <name evidence="2" type="ORF">EV686_11176</name>
</gene>
<feature type="transmembrane region" description="Helical" evidence="1">
    <location>
        <begin position="49"/>
        <end position="70"/>
    </location>
</feature>
<protein>
    <submittedName>
        <fullName evidence="2">Uncharacterized protein</fullName>
    </submittedName>
</protein>